<keyword evidence="1" id="KW-0328">Glycosyltransferase</keyword>
<evidence type="ECO:0000313" key="4">
    <source>
        <dbReference type="EMBL" id="GIO39855.1"/>
    </source>
</evidence>
<dbReference type="Proteomes" id="UP000681162">
    <property type="component" value="Unassembled WGS sequence"/>
</dbReference>
<gene>
    <name evidence="4" type="ORF">J41TS12_47160</name>
</gene>
<accession>A0A919XZT3</accession>
<keyword evidence="2" id="KW-0808">Transferase</keyword>
<dbReference type="InterPro" id="IPR023296">
    <property type="entry name" value="Glyco_hydro_beta-prop_sf"/>
</dbReference>
<evidence type="ECO:0000256" key="2">
    <source>
        <dbReference type="ARBA" id="ARBA00022679"/>
    </source>
</evidence>
<organism evidence="4 5">
    <name type="scientific">Paenibacillus antibioticophila</name>
    <dbReference type="NCBI Taxonomy" id="1274374"/>
    <lineage>
        <taxon>Bacteria</taxon>
        <taxon>Bacillati</taxon>
        <taxon>Bacillota</taxon>
        <taxon>Bacilli</taxon>
        <taxon>Bacillales</taxon>
        <taxon>Paenibacillaceae</taxon>
        <taxon>Paenibacillus</taxon>
    </lineage>
</organism>
<dbReference type="AlphaFoldDB" id="A0A919XZT3"/>
<dbReference type="Pfam" id="PF04041">
    <property type="entry name" value="Glyco_hydro_130"/>
    <property type="match status" value="1"/>
</dbReference>
<sequence length="337" mass="37954">MQANLGFPIESSKRIFRHPANPVLAPKDVPYGPAMVFNAGVAKFQGKYVMVFRNDYGNEQEEQVYPSHTTNLGLAFSEDGVNWTVEPTPCWSWHDEEVQRVYDPRLTVIEGRCYLCFAVDTKHGIRGGIAVTDDFHSFEILSLSVPDNRNMVLFPEKIGGQYVRLERPFTVYSRGGRDRFDMWLSRSNDLRYWGDAELLLTVEQVPFANDKIGPGAPPIKTEQGWLTTFHAVDLDPARGKNGWEPAWKKRYTAGIMLLDLDNPSRVRGIYKSPLLLPEADYEVAGGFRNNVIFPGGMLLEDSGEVKIYYGAADTVECLATAHVDDLIRLCLEPQSAE</sequence>
<dbReference type="PIRSF" id="PIRSF016202">
    <property type="entry name" value="PH1107"/>
    <property type="match status" value="1"/>
</dbReference>
<evidence type="ECO:0000313" key="5">
    <source>
        <dbReference type="Proteomes" id="UP000681162"/>
    </source>
</evidence>
<dbReference type="Gene3D" id="2.115.10.20">
    <property type="entry name" value="Glycosyl hydrolase domain, family 43"/>
    <property type="match status" value="1"/>
</dbReference>
<dbReference type="InterPro" id="IPR007184">
    <property type="entry name" value="Mannoside_phosphorylase"/>
</dbReference>
<keyword evidence="5" id="KW-1185">Reference proteome</keyword>
<dbReference type="GO" id="GO:0016757">
    <property type="term" value="F:glycosyltransferase activity"/>
    <property type="evidence" value="ECO:0007669"/>
    <property type="project" value="UniProtKB-KW"/>
</dbReference>
<protein>
    <submittedName>
        <fullName evidence="4">Glycosylase</fullName>
    </submittedName>
</protein>
<evidence type="ECO:0000256" key="1">
    <source>
        <dbReference type="ARBA" id="ARBA00022676"/>
    </source>
</evidence>
<dbReference type="EMBL" id="BORR01000028">
    <property type="protein sequence ID" value="GIO39855.1"/>
    <property type="molecule type" value="Genomic_DNA"/>
</dbReference>
<evidence type="ECO:0000256" key="3">
    <source>
        <dbReference type="ARBA" id="ARBA00024356"/>
    </source>
</evidence>
<proteinExistence type="inferred from homology"/>
<dbReference type="PANTHER" id="PTHR34106">
    <property type="entry name" value="GLYCOSIDASE"/>
    <property type="match status" value="1"/>
</dbReference>
<comment type="similarity">
    <text evidence="3">Belongs to the glycosyl hydrolase 130 family.</text>
</comment>
<name>A0A919XZT3_9BACL</name>
<dbReference type="RefSeq" id="WP_212943558.1">
    <property type="nucleotide sequence ID" value="NZ_BORR01000028.1"/>
</dbReference>
<dbReference type="PANTHER" id="PTHR34106:SF5">
    <property type="entry name" value="GLYCOSIDASE"/>
    <property type="match status" value="1"/>
</dbReference>
<comment type="caution">
    <text evidence="4">The sequence shown here is derived from an EMBL/GenBank/DDBJ whole genome shotgun (WGS) entry which is preliminary data.</text>
</comment>
<dbReference type="CDD" id="cd08993">
    <property type="entry name" value="GH130"/>
    <property type="match status" value="1"/>
</dbReference>
<dbReference type="SUPFAM" id="SSF75005">
    <property type="entry name" value="Arabinanase/levansucrase/invertase"/>
    <property type="match status" value="1"/>
</dbReference>
<reference evidence="4 5" key="1">
    <citation type="submission" date="2021-03" db="EMBL/GenBank/DDBJ databases">
        <title>Antimicrobial resistance genes in bacteria isolated from Japanese honey, and their potential for conferring macrolide and lincosamide resistance in the American foulbrood pathogen Paenibacillus larvae.</title>
        <authorList>
            <person name="Okamoto M."/>
            <person name="Kumagai M."/>
            <person name="Kanamori H."/>
            <person name="Takamatsu D."/>
        </authorList>
    </citation>
    <scope>NUCLEOTIDE SEQUENCE [LARGE SCALE GENOMIC DNA]</scope>
    <source>
        <strain evidence="4 5">J41TS12</strain>
    </source>
</reference>